<protein>
    <recommendedName>
        <fullName evidence="6">Major facilitator superfamily (MFS) profile domain-containing protein</fullName>
    </recommendedName>
</protein>
<evidence type="ECO:0000256" key="3">
    <source>
        <dbReference type="ARBA" id="ARBA00022989"/>
    </source>
</evidence>
<dbReference type="GO" id="GO:0022857">
    <property type="term" value="F:transmembrane transporter activity"/>
    <property type="evidence" value="ECO:0007669"/>
    <property type="project" value="InterPro"/>
</dbReference>
<dbReference type="PANTHER" id="PTHR23530">
    <property type="entry name" value="TRANSPORT PROTEIN-RELATED"/>
    <property type="match status" value="1"/>
</dbReference>
<dbReference type="Gene3D" id="1.20.1250.20">
    <property type="entry name" value="MFS general substrate transporter like domains"/>
    <property type="match status" value="1"/>
</dbReference>
<dbReference type="InterPro" id="IPR005829">
    <property type="entry name" value="Sugar_transporter_CS"/>
</dbReference>
<feature type="transmembrane region" description="Helical" evidence="5">
    <location>
        <begin position="348"/>
        <end position="371"/>
    </location>
</feature>
<proteinExistence type="predicted"/>
<dbReference type="InterPro" id="IPR053160">
    <property type="entry name" value="MFS_DHA3_Transporter"/>
</dbReference>
<reference evidence="7" key="1">
    <citation type="submission" date="2021-01" db="EMBL/GenBank/DDBJ databases">
        <title>Whole genome shotgun sequence of Acrocarpospora phusangensis NBRC 108782.</title>
        <authorList>
            <person name="Komaki H."/>
            <person name="Tamura T."/>
        </authorList>
    </citation>
    <scope>NUCLEOTIDE SEQUENCE</scope>
    <source>
        <strain evidence="7">NBRC 108782</strain>
    </source>
</reference>
<feature type="transmembrane region" description="Helical" evidence="5">
    <location>
        <begin position="214"/>
        <end position="231"/>
    </location>
</feature>
<dbReference type="CDD" id="cd06174">
    <property type="entry name" value="MFS"/>
    <property type="match status" value="1"/>
</dbReference>
<organism evidence="7 8">
    <name type="scientific">Acrocarpospora phusangensis</name>
    <dbReference type="NCBI Taxonomy" id="1070424"/>
    <lineage>
        <taxon>Bacteria</taxon>
        <taxon>Bacillati</taxon>
        <taxon>Actinomycetota</taxon>
        <taxon>Actinomycetes</taxon>
        <taxon>Streptosporangiales</taxon>
        <taxon>Streptosporangiaceae</taxon>
        <taxon>Acrocarpospora</taxon>
    </lineage>
</organism>
<dbReference type="Pfam" id="PF07690">
    <property type="entry name" value="MFS_1"/>
    <property type="match status" value="1"/>
</dbReference>
<dbReference type="AlphaFoldDB" id="A0A919UNU8"/>
<accession>A0A919UNU8</accession>
<evidence type="ECO:0000256" key="5">
    <source>
        <dbReference type="SAM" id="Phobius"/>
    </source>
</evidence>
<gene>
    <name evidence="7" type="ORF">Aph01nite_72160</name>
</gene>
<evidence type="ECO:0000313" key="7">
    <source>
        <dbReference type="EMBL" id="GIH28906.1"/>
    </source>
</evidence>
<feature type="transmembrane region" description="Helical" evidence="5">
    <location>
        <begin position="62"/>
        <end position="89"/>
    </location>
</feature>
<dbReference type="Proteomes" id="UP000640052">
    <property type="component" value="Unassembled WGS sequence"/>
</dbReference>
<dbReference type="PROSITE" id="PS00216">
    <property type="entry name" value="SUGAR_TRANSPORT_1"/>
    <property type="match status" value="1"/>
</dbReference>
<evidence type="ECO:0000259" key="6">
    <source>
        <dbReference type="PROSITE" id="PS50850"/>
    </source>
</evidence>
<comment type="caution">
    <text evidence="7">The sequence shown here is derived from an EMBL/GenBank/DDBJ whole genome shotgun (WGS) entry which is preliminary data.</text>
</comment>
<evidence type="ECO:0000256" key="4">
    <source>
        <dbReference type="ARBA" id="ARBA00023136"/>
    </source>
</evidence>
<feature type="transmembrane region" description="Helical" evidence="5">
    <location>
        <begin position="286"/>
        <end position="312"/>
    </location>
</feature>
<name>A0A919UNU8_9ACTN</name>
<keyword evidence="2 5" id="KW-0812">Transmembrane</keyword>
<feature type="transmembrane region" description="Helical" evidence="5">
    <location>
        <begin position="157"/>
        <end position="179"/>
    </location>
</feature>
<evidence type="ECO:0000313" key="8">
    <source>
        <dbReference type="Proteomes" id="UP000640052"/>
    </source>
</evidence>
<dbReference type="EMBL" id="BOOA01000100">
    <property type="protein sequence ID" value="GIH28906.1"/>
    <property type="molecule type" value="Genomic_DNA"/>
</dbReference>
<dbReference type="InterPro" id="IPR020846">
    <property type="entry name" value="MFS_dom"/>
</dbReference>
<feature type="transmembrane region" description="Helical" evidence="5">
    <location>
        <begin position="251"/>
        <end position="274"/>
    </location>
</feature>
<dbReference type="PANTHER" id="PTHR23530:SF1">
    <property type="entry name" value="PERMEASE, MAJOR FACILITATOR SUPERFAMILY-RELATED"/>
    <property type="match status" value="1"/>
</dbReference>
<sequence length="414" mass="41238">MVVVCFLAWLPPGLMMAPQVLLMTSRGVSLAEVGVIFAIYGLTVTALELPTGGLADVIGRRVVVVVSAVFTVAGLSVLALAHSVGWFIVAMVLKGIARALSSGPVEAWFVDALHEAEGPDADLKPGLAAGSVASSVALCGGVVVGGLLPLIVPGAGLAAPIWAGAGAGVLLLVAAAVALREPRRARRLSAGAVLRGVPVAVRAGFAVAVRDRGVGRLLLVAVGLGVMLNAIEMLTPGRLAALTGDVETGSTAYAAVAAIGFAANAVGGSLAPWFARRFATSERAAVAGTVVTAVAVGGLAWSVVLIGAAGMIGAGSGYVLIFAGLSLSEVIRMDLLHRRVASGTRATVLSVNSLLLQAGGTASAVALGAFAAAGGVGWAWAVCAAVTLLLALLYVRLPPPRIEGCSTKEAQSTA</sequence>
<keyword evidence="8" id="KW-1185">Reference proteome</keyword>
<dbReference type="GO" id="GO:0005886">
    <property type="term" value="C:plasma membrane"/>
    <property type="evidence" value="ECO:0007669"/>
    <property type="project" value="UniProtKB-SubCell"/>
</dbReference>
<evidence type="ECO:0000256" key="2">
    <source>
        <dbReference type="ARBA" id="ARBA00022692"/>
    </source>
</evidence>
<keyword evidence="3 5" id="KW-1133">Transmembrane helix</keyword>
<feature type="transmembrane region" description="Helical" evidence="5">
    <location>
        <begin position="26"/>
        <end position="50"/>
    </location>
</feature>
<feature type="transmembrane region" description="Helical" evidence="5">
    <location>
        <begin position="377"/>
        <end position="395"/>
    </location>
</feature>
<comment type="subcellular location">
    <subcellularLocation>
        <location evidence="1">Cell membrane</location>
        <topology evidence="1">Multi-pass membrane protein</topology>
    </subcellularLocation>
</comment>
<feature type="domain" description="Major facilitator superfamily (MFS) profile" evidence="6">
    <location>
        <begin position="1"/>
        <end position="402"/>
    </location>
</feature>
<dbReference type="InterPro" id="IPR011701">
    <property type="entry name" value="MFS"/>
</dbReference>
<evidence type="ECO:0000256" key="1">
    <source>
        <dbReference type="ARBA" id="ARBA00004651"/>
    </source>
</evidence>
<dbReference type="SUPFAM" id="SSF103473">
    <property type="entry name" value="MFS general substrate transporter"/>
    <property type="match status" value="1"/>
</dbReference>
<dbReference type="InterPro" id="IPR036259">
    <property type="entry name" value="MFS_trans_sf"/>
</dbReference>
<dbReference type="PROSITE" id="PS50850">
    <property type="entry name" value="MFS"/>
    <property type="match status" value="1"/>
</dbReference>
<keyword evidence="4 5" id="KW-0472">Membrane</keyword>